<comment type="caution">
    <text evidence="1">The sequence shown here is derived from an EMBL/GenBank/DDBJ whole genome shotgun (WGS) entry which is preliminary data.</text>
</comment>
<organism evidence="1 2">
    <name type="scientific">Candidatus Dojkabacteria bacterium</name>
    <dbReference type="NCBI Taxonomy" id="2099670"/>
    <lineage>
        <taxon>Bacteria</taxon>
        <taxon>Candidatus Dojkabacteria</taxon>
    </lineage>
</organism>
<protein>
    <submittedName>
        <fullName evidence="1">Uncharacterized protein</fullName>
    </submittedName>
</protein>
<dbReference type="AlphaFoldDB" id="A0A955I8J8"/>
<name>A0A955I8J8_9BACT</name>
<dbReference type="Proteomes" id="UP000775877">
    <property type="component" value="Unassembled WGS sequence"/>
</dbReference>
<accession>A0A955I8J8</accession>
<reference evidence="1" key="1">
    <citation type="submission" date="2020-04" db="EMBL/GenBank/DDBJ databases">
        <authorList>
            <person name="Zhang T."/>
        </authorList>
    </citation>
    <scope>NUCLEOTIDE SEQUENCE</scope>
    <source>
        <strain evidence="1">HKST-UBA13</strain>
    </source>
</reference>
<gene>
    <name evidence="1" type="ORF">KC678_01435</name>
</gene>
<reference evidence="1" key="2">
    <citation type="journal article" date="2021" name="Microbiome">
        <title>Successional dynamics and alternative stable states in a saline activated sludge microbial community over 9 years.</title>
        <authorList>
            <person name="Wang Y."/>
            <person name="Ye J."/>
            <person name="Ju F."/>
            <person name="Liu L."/>
            <person name="Boyd J.A."/>
            <person name="Deng Y."/>
            <person name="Parks D.H."/>
            <person name="Jiang X."/>
            <person name="Yin X."/>
            <person name="Woodcroft B.J."/>
            <person name="Tyson G.W."/>
            <person name="Hugenholtz P."/>
            <person name="Polz M.F."/>
            <person name="Zhang T."/>
        </authorList>
    </citation>
    <scope>NUCLEOTIDE SEQUENCE</scope>
    <source>
        <strain evidence="1">HKST-UBA13</strain>
    </source>
</reference>
<proteinExistence type="predicted"/>
<dbReference type="EMBL" id="JAGQLJ010000027">
    <property type="protein sequence ID" value="MCA9380905.1"/>
    <property type="molecule type" value="Genomic_DNA"/>
</dbReference>
<feature type="non-terminal residue" evidence="1">
    <location>
        <position position="1"/>
    </location>
</feature>
<evidence type="ECO:0000313" key="1">
    <source>
        <dbReference type="EMBL" id="MCA9380905.1"/>
    </source>
</evidence>
<sequence>GIMREIVYHIKYNIFTENYVESDPTFSAGVRPVCCVDSEKLYKTSVKGNKWVTPKESLYIINCGYILNGIPNTTLKFAIGGYGSNIDLVNGTSVEDYHSQTIAANLNKDNTAILQTGPINLGDNRLRKEVPYLSTYFYRTNASGTQLNSSSQCNLEVIYDWDSKANSGNIYSAGNIYRPSIVIPLNLSSFPHVVTKTKIRGSGSTVSFKFYSSPQKYLHIQGWEFNLQAGSEE</sequence>
<evidence type="ECO:0000313" key="2">
    <source>
        <dbReference type="Proteomes" id="UP000775877"/>
    </source>
</evidence>